<dbReference type="AlphaFoldDB" id="A0A6J6QJM9"/>
<dbReference type="EMBL" id="CAFBLJ010000038">
    <property type="protein sequence ID" value="CAB4868648.1"/>
    <property type="molecule type" value="Genomic_DNA"/>
</dbReference>
<accession>A0A6J6QJM9</accession>
<evidence type="ECO:0000313" key="5">
    <source>
        <dbReference type="EMBL" id="CAB4900209.1"/>
    </source>
</evidence>
<gene>
    <name evidence="1" type="ORF">UFOPK2658_00461</name>
    <name evidence="2" type="ORF">UFOPK2880_01428</name>
    <name evidence="3" type="ORF">UFOPK3004_01990</name>
    <name evidence="4" type="ORF">UFOPK3304_00874</name>
    <name evidence="5" type="ORF">UFOPK3494_00898</name>
    <name evidence="6" type="ORF">UFOPK4134_00702</name>
</gene>
<proteinExistence type="predicted"/>
<evidence type="ECO:0000313" key="1">
    <source>
        <dbReference type="EMBL" id="CAB4712021.1"/>
    </source>
</evidence>
<protein>
    <submittedName>
        <fullName evidence="1">Unannotated protein</fullName>
    </submittedName>
</protein>
<name>A0A6J6QJM9_9ZZZZ</name>
<organism evidence="1">
    <name type="scientific">freshwater metagenome</name>
    <dbReference type="NCBI Taxonomy" id="449393"/>
    <lineage>
        <taxon>unclassified sequences</taxon>
        <taxon>metagenomes</taxon>
        <taxon>ecological metagenomes</taxon>
    </lineage>
</organism>
<reference evidence="1" key="1">
    <citation type="submission" date="2020-05" db="EMBL/GenBank/DDBJ databases">
        <authorList>
            <person name="Chiriac C."/>
            <person name="Salcher M."/>
            <person name="Ghai R."/>
            <person name="Kavagutti S V."/>
        </authorList>
    </citation>
    <scope>NUCLEOTIDE SEQUENCE</scope>
</reference>
<evidence type="ECO:0000313" key="2">
    <source>
        <dbReference type="EMBL" id="CAB4780740.1"/>
    </source>
</evidence>
<dbReference type="EMBL" id="CAEZZP010000107">
    <property type="protein sequence ID" value="CAB4780740.1"/>
    <property type="molecule type" value="Genomic_DNA"/>
</dbReference>
<evidence type="ECO:0000313" key="6">
    <source>
        <dbReference type="EMBL" id="CAB5027813.1"/>
    </source>
</evidence>
<sequence length="64" mass="7194">MDINHQTAQPETKAPVQLQLAGLETTPVGIDPRFILSDEVCRNGLRHIADIRRYLAEKRQVQAA</sequence>
<evidence type="ECO:0000313" key="4">
    <source>
        <dbReference type="EMBL" id="CAB4868648.1"/>
    </source>
</evidence>
<evidence type="ECO:0000313" key="3">
    <source>
        <dbReference type="EMBL" id="CAB4823795.1"/>
    </source>
</evidence>
<dbReference type="EMBL" id="CAFAAL010000296">
    <property type="protein sequence ID" value="CAB4823795.1"/>
    <property type="molecule type" value="Genomic_DNA"/>
</dbReference>
<dbReference type="EMBL" id="CAEZYH010000010">
    <property type="protein sequence ID" value="CAB4712021.1"/>
    <property type="molecule type" value="Genomic_DNA"/>
</dbReference>
<dbReference type="EMBL" id="CAFBPS010000039">
    <property type="protein sequence ID" value="CAB5027813.1"/>
    <property type="molecule type" value="Genomic_DNA"/>
</dbReference>
<dbReference type="EMBL" id="CAFBMF010000048">
    <property type="protein sequence ID" value="CAB4900209.1"/>
    <property type="molecule type" value="Genomic_DNA"/>
</dbReference>